<feature type="region of interest" description="Disordered" evidence="2">
    <location>
        <begin position="1"/>
        <end position="40"/>
    </location>
</feature>
<dbReference type="InterPro" id="IPR035924">
    <property type="entry name" value="FlaG-like_sf"/>
</dbReference>
<protein>
    <recommendedName>
        <fullName evidence="4">Flagellar protein FlaG</fullName>
    </recommendedName>
</protein>
<organism evidence="3">
    <name type="scientific">hydrothermal vent metagenome</name>
    <dbReference type="NCBI Taxonomy" id="652676"/>
    <lineage>
        <taxon>unclassified sequences</taxon>
        <taxon>metagenomes</taxon>
        <taxon>ecological metagenomes</taxon>
    </lineage>
</organism>
<dbReference type="Gene3D" id="3.30.160.170">
    <property type="entry name" value="FlaG-like"/>
    <property type="match status" value="1"/>
</dbReference>
<evidence type="ECO:0000313" key="3">
    <source>
        <dbReference type="EMBL" id="VAW44417.1"/>
    </source>
</evidence>
<feature type="coiled-coil region" evidence="1">
    <location>
        <begin position="94"/>
        <end position="121"/>
    </location>
</feature>
<dbReference type="SUPFAM" id="SSF160214">
    <property type="entry name" value="FlaG-like"/>
    <property type="match status" value="1"/>
</dbReference>
<evidence type="ECO:0008006" key="4">
    <source>
        <dbReference type="Google" id="ProtNLM"/>
    </source>
</evidence>
<dbReference type="PANTHER" id="PTHR37166:SF1">
    <property type="entry name" value="PROTEIN FLAG"/>
    <property type="match status" value="1"/>
</dbReference>
<name>A0A3B0W121_9ZZZZ</name>
<keyword evidence="1" id="KW-0175">Coiled coil</keyword>
<proteinExistence type="predicted"/>
<feature type="compositionally biased region" description="Polar residues" evidence="2">
    <location>
        <begin position="10"/>
        <end position="40"/>
    </location>
</feature>
<gene>
    <name evidence="3" type="ORF">MNBD_GAMMA03-1450</name>
</gene>
<dbReference type="Pfam" id="PF03646">
    <property type="entry name" value="FlaG"/>
    <property type="match status" value="1"/>
</dbReference>
<accession>A0A3B0W121</accession>
<dbReference type="AlphaFoldDB" id="A0A3B0W121"/>
<reference evidence="3" key="1">
    <citation type="submission" date="2018-06" db="EMBL/GenBank/DDBJ databases">
        <authorList>
            <person name="Zhirakovskaya E."/>
        </authorList>
    </citation>
    <scope>NUCLEOTIDE SEQUENCE</scope>
</reference>
<dbReference type="InterPro" id="IPR005186">
    <property type="entry name" value="FlaG"/>
</dbReference>
<evidence type="ECO:0000256" key="2">
    <source>
        <dbReference type="SAM" id="MobiDB-lite"/>
    </source>
</evidence>
<evidence type="ECO:0000256" key="1">
    <source>
        <dbReference type="SAM" id="Coils"/>
    </source>
</evidence>
<dbReference type="PANTHER" id="PTHR37166">
    <property type="entry name" value="PROTEIN FLAG"/>
    <property type="match status" value="1"/>
</dbReference>
<dbReference type="EMBL" id="UOFC01000006">
    <property type="protein sequence ID" value="VAW44417.1"/>
    <property type="molecule type" value="Genomic_DNA"/>
</dbReference>
<sequence length="180" mass="19878">MTLDKEGSMATISGMQPSGLSATPINRSVGNASNAINSNVSGNFQGLSQQEMAQEIEQKKADISQLKLQEAADQGSVQDSKGSQNLTGTTKLDSAELDTLMQNLNTELKQLQNYMKFERDKDSQSMVVFIKDSKTDELIRQIPTQEFLAISKNISQYLEMRQQLFEKISPPVGLLTNEKA</sequence>